<name>A0A974CQR5_XENLA</name>
<accession>A0A974CQR5</accession>
<organism evidence="2 3">
    <name type="scientific">Xenopus laevis</name>
    <name type="common">African clawed frog</name>
    <dbReference type="NCBI Taxonomy" id="8355"/>
    <lineage>
        <taxon>Eukaryota</taxon>
        <taxon>Metazoa</taxon>
        <taxon>Chordata</taxon>
        <taxon>Craniata</taxon>
        <taxon>Vertebrata</taxon>
        <taxon>Euteleostomi</taxon>
        <taxon>Amphibia</taxon>
        <taxon>Batrachia</taxon>
        <taxon>Anura</taxon>
        <taxon>Pipoidea</taxon>
        <taxon>Pipidae</taxon>
        <taxon>Xenopodinae</taxon>
        <taxon>Xenopus</taxon>
        <taxon>Xenopus</taxon>
    </lineage>
</organism>
<dbReference type="EMBL" id="CM004476">
    <property type="protein sequence ID" value="OCT76676.1"/>
    <property type="molecule type" value="Genomic_DNA"/>
</dbReference>
<dbReference type="Proteomes" id="UP000694892">
    <property type="component" value="Chromosome 6L"/>
</dbReference>
<gene>
    <name evidence="2" type="ORF">XELAEV_18031877mg</name>
</gene>
<reference evidence="3" key="1">
    <citation type="journal article" date="2016" name="Nature">
        <title>Genome evolution in the allotetraploid frog Xenopus laevis.</title>
        <authorList>
            <person name="Session A.M."/>
            <person name="Uno Y."/>
            <person name="Kwon T."/>
            <person name="Chapman J.A."/>
            <person name="Toyoda A."/>
            <person name="Takahashi S."/>
            <person name="Fukui A."/>
            <person name="Hikosaka A."/>
            <person name="Suzuki A."/>
            <person name="Kondo M."/>
            <person name="van Heeringen S.J."/>
            <person name="Quigley I."/>
            <person name="Heinz S."/>
            <person name="Ogino H."/>
            <person name="Ochi H."/>
            <person name="Hellsten U."/>
            <person name="Lyons J.B."/>
            <person name="Simakov O."/>
            <person name="Putnam N."/>
            <person name="Stites J."/>
            <person name="Kuroki Y."/>
            <person name="Tanaka T."/>
            <person name="Michiue T."/>
            <person name="Watanabe M."/>
            <person name="Bogdanovic O."/>
            <person name="Lister R."/>
            <person name="Georgiou G."/>
            <person name="Paranjpe S.S."/>
            <person name="van Kruijsbergen I."/>
            <person name="Shu S."/>
            <person name="Carlson J."/>
            <person name="Kinoshita T."/>
            <person name="Ohta Y."/>
            <person name="Mawaribuchi S."/>
            <person name="Jenkins J."/>
            <person name="Grimwood J."/>
            <person name="Schmutz J."/>
            <person name="Mitros T."/>
            <person name="Mozaffari S.V."/>
            <person name="Suzuki Y."/>
            <person name="Haramoto Y."/>
            <person name="Yamamoto T.S."/>
            <person name="Takagi C."/>
            <person name="Heald R."/>
            <person name="Miller K."/>
            <person name="Haudenschild C."/>
            <person name="Kitzman J."/>
            <person name="Nakayama T."/>
            <person name="Izutsu Y."/>
            <person name="Robert J."/>
            <person name="Fortriede J."/>
            <person name="Burns K."/>
            <person name="Lotay V."/>
            <person name="Karimi K."/>
            <person name="Yasuoka Y."/>
            <person name="Dichmann D.S."/>
            <person name="Flajnik M.F."/>
            <person name="Houston D.W."/>
            <person name="Shendure J."/>
            <person name="DuPasquier L."/>
            <person name="Vize P.D."/>
            <person name="Zorn A.M."/>
            <person name="Ito M."/>
            <person name="Marcotte E.M."/>
            <person name="Wallingford J.B."/>
            <person name="Ito Y."/>
            <person name="Asashima M."/>
            <person name="Ueno N."/>
            <person name="Matsuda Y."/>
            <person name="Veenstra G.J."/>
            <person name="Fujiyama A."/>
            <person name="Harland R.M."/>
            <person name="Taira M."/>
            <person name="Rokhsar D.S."/>
        </authorList>
    </citation>
    <scope>NUCLEOTIDE SEQUENCE [LARGE SCALE GENOMIC DNA]</scope>
    <source>
        <strain evidence="3">J</strain>
    </source>
</reference>
<evidence type="ECO:0000313" key="2">
    <source>
        <dbReference type="EMBL" id="OCT76676.1"/>
    </source>
</evidence>
<evidence type="ECO:0000256" key="1">
    <source>
        <dbReference type="SAM" id="MobiDB-lite"/>
    </source>
</evidence>
<evidence type="ECO:0000313" key="3">
    <source>
        <dbReference type="Proteomes" id="UP000694892"/>
    </source>
</evidence>
<feature type="region of interest" description="Disordered" evidence="1">
    <location>
        <begin position="1"/>
        <end position="28"/>
    </location>
</feature>
<dbReference type="AlphaFoldDB" id="A0A974CQR5"/>
<feature type="compositionally biased region" description="Polar residues" evidence="1">
    <location>
        <begin position="1"/>
        <end position="11"/>
    </location>
</feature>
<proteinExistence type="predicted"/>
<protein>
    <submittedName>
        <fullName evidence="2">Uncharacterized protein</fullName>
    </submittedName>
</protein>
<sequence length="107" mass="11521">MKGSNTLSLSHKNLPGGGKGRPEFAWFPPPPPPTPVLLSLAAEKQKLLLFNHRAAACKACRTETPPHPSILTKNTYTLGRFWARANKVFALGPPTPQRPLSRGGGSN</sequence>